<dbReference type="RefSeq" id="WP_188662182.1">
    <property type="nucleotide sequence ID" value="NZ_BMHV01000005.1"/>
</dbReference>
<feature type="region of interest" description="Disordered" evidence="5">
    <location>
        <begin position="192"/>
        <end position="225"/>
    </location>
</feature>
<dbReference type="InterPro" id="IPR003825">
    <property type="entry name" value="Colicin-V_CvpA"/>
</dbReference>
<evidence type="ECO:0000256" key="4">
    <source>
        <dbReference type="ARBA" id="ARBA00023136"/>
    </source>
</evidence>
<dbReference type="AlphaFoldDB" id="A0A917BV48"/>
<comment type="subcellular location">
    <subcellularLocation>
        <location evidence="1">Membrane</location>
        <topology evidence="1">Multi-pass membrane protein</topology>
    </subcellularLocation>
</comment>
<dbReference type="PANTHER" id="PTHR36926:SF1">
    <property type="entry name" value="COLICIN V PRODUCTION PROTEIN"/>
    <property type="match status" value="1"/>
</dbReference>
<feature type="transmembrane region" description="Helical" evidence="6">
    <location>
        <begin position="12"/>
        <end position="30"/>
    </location>
</feature>
<reference evidence="7" key="1">
    <citation type="journal article" date="2014" name="Int. J. Syst. Evol. Microbiol.">
        <title>Complete genome sequence of Corynebacterium casei LMG S-19264T (=DSM 44701T), isolated from a smear-ripened cheese.</title>
        <authorList>
            <consortium name="US DOE Joint Genome Institute (JGI-PGF)"/>
            <person name="Walter F."/>
            <person name="Albersmeier A."/>
            <person name="Kalinowski J."/>
            <person name="Ruckert C."/>
        </authorList>
    </citation>
    <scope>NUCLEOTIDE SEQUENCE</scope>
    <source>
        <strain evidence="7">CGMCC 1.15254</strain>
    </source>
</reference>
<comment type="caution">
    <text evidence="7">The sequence shown here is derived from an EMBL/GenBank/DDBJ whole genome shotgun (WGS) entry which is preliminary data.</text>
</comment>
<accession>A0A917BV48</accession>
<keyword evidence="2 6" id="KW-0812">Transmembrane</keyword>
<evidence type="ECO:0000256" key="3">
    <source>
        <dbReference type="ARBA" id="ARBA00022989"/>
    </source>
</evidence>
<evidence type="ECO:0000256" key="1">
    <source>
        <dbReference type="ARBA" id="ARBA00004141"/>
    </source>
</evidence>
<evidence type="ECO:0000313" key="8">
    <source>
        <dbReference type="Proteomes" id="UP000632498"/>
    </source>
</evidence>
<dbReference type="InterPro" id="IPR052719">
    <property type="entry name" value="CvpA-like"/>
</dbReference>
<organism evidence="7 8">
    <name type="scientific">Terasakiella brassicae</name>
    <dbReference type="NCBI Taxonomy" id="1634917"/>
    <lineage>
        <taxon>Bacteria</taxon>
        <taxon>Pseudomonadati</taxon>
        <taxon>Pseudomonadota</taxon>
        <taxon>Alphaproteobacteria</taxon>
        <taxon>Rhodospirillales</taxon>
        <taxon>Terasakiellaceae</taxon>
        <taxon>Terasakiella</taxon>
    </lineage>
</organism>
<dbReference type="GO" id="GO:0016020">
    <property type="term" value="C:membrane"/>
    <property type="evidence" value="ECO:0007669"/>
    <property type="project" value="UniProtKB-SubCell"/>
</dbReference>
<dbReference type="EMBL" id="BMHV01000005">
    <property type="protein sequence ID" value="GGF57939.1"/>
    <property type="molecule type" value="Genomic_DNA"/>
</dbReference>
<protein>
    <submittedName>
        <fullName evidence="7">Colicin V biosynthesis protein</fullName>
    </submittedName>
</protein>
<reference evidence="7" key="2">
    <citation type="submission" date="2020-09" db="EMBL/GenBank/DDBJ databases">
        <authorList>
            <person name="Sun Q."/>
            <person name="Zhou Y."/>
        </authorList>
    </citation>
    <scope>NUCLEOTIDE SEQUENCE</scope>
    <source>
        <strain evidence="7">CGMCC 1.15254</strain>
    </source>
</reference>
<name>A0A917BV48_9PROT</name>
<feature type="transmembrane region" description="Helical" evidence="6">
    <location>
        <begin position="65"/>
        <end position="86"/>
    </location>
</feature>
<evidence type="ECO:0000256" key="2">
    <source>
        <dbReference type="ARBA" id="ARBA00022692"/>
    </source>
</evidence>
<gene>
    <name evidence="7" type="ORF">GCM10011332_09310</name>
</gene>
<evidence type="ECO:0000256" key="5">
    <source>
        <dbReference type="SAM" id="MobiDB-lite"/>
    </source>
</evidence>
<sequence length="225" mass="24789">MENLPISITDIVVFVILLLSGLLALSRGFVHEVLSIGSWVGAAFGALYGFPYVRPYVRDLIQTEFIADIVAGAGTFIIALIVLTIVTKLVAEQVQGSALNPLDRSLGFVFGLLRGVIIVCLLYGAIEWMLPADKQPNWMRDAKTMPLIEQGTSFLKGLVPSDTADEIKKKADDTRDKTNNAIELQKTFEKILTPNAKSDTTPPTDPQGYDQQERNNLDRLIRNAQ</sequence>
<dbReference type="Proteomes" id="UP000632498">
    <property type="component" value="Unassembled WGS sequence"/>
</dbReference>
<evidence type="ECO:0000256" key="6">
    <source>
        <dbReference type="SAM" id="Phobius"/>
    </source>
</evidence>
<evidence type="ECO:0000313" key="7">
    <source>
        <dbReference type="EMBL" id="GGF57939.1"/>
    </source>
</evidence>
<keyword evidence="3 6" id="KW-1133">Transmembrane helix</keyword>
<keyword evidence="4 6" id="KW-0472">Membrane</keyword>
<feature type="transmembrane region" description="Helical" evidence="6">
    <location>
        <begin position="106"/>
        <end position="130"/>
    </location>
</feature>
<dbReference type="Pfam" id="PF02674">
    <property type="entry name" value="Colicin_V"/>
    <property type="match status" value="1"/>
</dbReference>
<dbReference type="GO" id="GO:0009403">
    <property type="term" value="P:toxin biosynthetic process"/>
    <property type="evidence" value="ECO:0007669"/>
    <property type="project" value="InterPro"/>
</dbReference>
<feature type="compositionally biased region" description="Basic and acidic residues" evidence="5">
    <location>
        <begin position="211"/>
        <end position="225"/>
    </location>
</feature>
<dbReference type="PANTHER" id="PTHR36926">
    <property type="entry name" value="COLICIN V PRODUCTION PROTEIN"/>
    <property type="match status" value="1"/>
</dbReference>
<proteinExistence type="predicted"/>
<keyword evidence="8" id="KW-1185">Reference proteome</keyword>
<feature type="transmembrane region" description="Helical" evidence="6">
    <location>
        <begin position="36"/>
        <end position="53"/>
    </location>
</feature>